<dbReference type="eggNOG" id="ENOG5034305">
    <property type="taxonomic scope" value="Bacteria"/>
</dbReference>
<sequence>MKRPPILLLAACATALASTALTSTASAAPITVTHFVSTEATLVPVKGAVAVTTAPGDDPTSLEARPWLEAVGRELSALGYGAATPGAADFIVEVHADRDTTHHEHHRGPVSVGMGGESGSRYSGFGMGVGFTFGGGPKDTVATRLVVVIRDRASGRPWWEGRAENIETAKKREAGADVAAPRLAHAVFAGFPGKSGETITVK</sequence>
<dbReference type="STRING" id="983920.Y88_2172"/>
<evidence type="ECO:0000313" key="3">
    <source>
        <dbReference type="EMBL" id="EGD60298.1"/>
    </source>
</evidence>
<dbReference type="AlphaFoldDB" id="F1Z5C0"/>
<evidence type="ECO:0000259" key="2">
    <source>
        <dbReference type="Pfam" id="PF13590"/>
    </source>
</evidence>
<comment type="caution">
    <text evidence="3">The sequence shown here is derived from an EMBL/GenBank/DDBJ whole genome shotgun (WGS) entry which is preliminary data.</text>
</comment>
<accession>F1Z5C0</accession>
<feature type="chain" id="PRO_5003272649" description="DUF4136 domain-containing protein" evidence="1">
    <location>
        <begin position="28"/>
        <end position="202"/>
    </location>
</feature>
<dbReference type="HOGENOM" id="CLU_093190_0_0_5"/>
<dbReference type="InterPro" id="IPR025411">
    <property type="entry name" value="DUF4136"/>
</dbReference>
<dbReference type="Proteomes" id="UP000004728">
    <property type="component" value="Unassembled WGS sequence"/>
</dbReference>
<proteinExistence type="predicted"/>
<organism evidence="3 4">
    <name type="scientific">Novosphingobium nitrogenifigens DSM 19370</name>
    <dbReference type="NCBI Taxonomy" id="983920"/>
    <lineage>
        <taxon>Bacteria</taxon>
        <taxon>Pseudomonadati</taxon>
        <taxon>Pseudomonadota</taxon>
        <taxon>Alphaproteobacteria</taxon>
        <taxon>Sphingomonadales</taxon>
        <taxon>Sphingomonadaceae</taxon>
        <taxon>Novosphingobium</taxon>
    </lineage>
</organism>
<gene>
    <name evidence="3" type="ORF">Y88_2172</name>
</gene>
<keyword evidence="1" id="KW-0732">Signal</keyword>
<evidence type="ECO:0000256" key="1">
    <source>
        <dbReference type="SAM" id="SignalP"/>
    </source>
</evidence>
<dbReference type="Pfam" id="PF13590">
    <property type="entry name" value="DUF4136"/>
    <property type="match status" value="1"/>
</dbReference>
<reference evidence="3 4" key="1">
    <citation type="journal article" date="2012" name="J. Bacteriol.">
        <title>Draft Genome Sequence of Novosphingobium nitrogenifigens Y88T.</title>
        <authorList>
            <person name="Strabala T.J."/>
            <person name="Macdonald L."/>
            <person name="Liu V."/>
            <person name="Smit A.M."/>
        </authorList>
    </citation>
    <scope>NUCLEOTIDE SEQUENCE [LARGE SCALE GENOMIC DNA]</scope>
    <source>
        <strain evidence="3 4">DSM 19370</strain>
    </source>
</reference>
<name>F1Z5C0_9SPHN</name>
<dbReference type="RefSeq" id="WP_008069446.1">
    <property type="nucleotide sequence ID" value="NZ_AQWK01000005.1"/>
</dbReference>
<evidence type="ECO:0000313" key="4">
    <source>
        <dbReference type="Proteomes" id="UP000004728"/>
    </source>
</evidence>
<dbReference type="EMBL" id="AEWJ01000023">
    <property type="protein sequence ID" value="EGD60298.1"/>
    <property type="molecule type" value="Genomic_DNA"/>
</dbReference>
<dbReference type="InParanoid" id="F1Z5C0"/>
<feature type="domain" description="DUF4136" evidence="2">
    <location>
        <begin position="60"/>
        <end position="193"/>
    </location>
</feature>
<feature type="signal peptide" evidence="1">
    <location>
        <begin position="1"/>
        <end position="27"/>
    </location>
</feature>
<dbReference type="OrthoDB" id="7428103at2"/>
<keyword evidence="4" id="KW-1185">Reference proteome</keyword>
<protein>
    <recommendedName>
        <fullName evidence="2">DUF4136 domain-containing protein</fullName>
    </recommendedName>
</protein>